<dbReference type="Pfam" id="PF14503">
    <property type="entry name" value="YhfZ_C"/>
    <property type="match status" value="1"/>
</dbReference>
<dbReference type="InterPro" id="IPR036390">
    <property type="entry name" value="WH_DNA-bd_sf"/>
</dbReference>
<dbReference type="InterPro" id="IPR032791">
    <property type="entry name" value="YhfZ_C"/>
</dbReference>
<organism evidence="3 4">
    <name type="scientific">Serratia liquefaciens</name>
    <dbReference type="NCBI Taxonomy" id="614"/>
    <lineage>
        <taxon>Bacteria</taxon>
        <taxon>Pseudomonadati</taxon>
        <taxon>Pseudomonadota</taxon>
        <taxon>Gammaproteobacteria</taxon>
        <taxon>Enterobacterales</taxon>
        <taxon>Yersiniaceae</taxon>
        <taxon>Serratia</taxon>
    </lineage>
</organism>
<feature type="domain" description="Uncharacterised protein YhfZ C-terminal" evidence="2">
    <location>
        <begin position="76"/>
        <end position="299"/>
    </location>
</feature>
<evidence type="ECO:0000259" key="1">
    <source>
        <dbReference type="Pfam" id="PF14502"/>
    </source>
</evidence>
<dbReference type="Gene3D" id="1.10.10.10">
    <property type="entry name" value="Winged helix-like DNA-binding domain superfamily/Winged helix DNA-binding domain"/>
    <property type="match status" value="1"/>
</dbReference>
<dbReference type="SUPFAM" id="SSF46785">
    <property type="entry name" value="Winged helix' DNA-binding domain"/>
    <property type="match status" value="1"/>
</dbReference>
<dbReference type="NCBIfam" id="NF041241">
    <property type="entry name" value="YhfZ_full"/>
    <property type="match status" value="1"/>
</dbReference>
<name>A0A515D3I8_SERLI</name>
<dbReference type="AlphaFoldDB" id="A0A515D3I8"/>
<dbReference type="Proteomes" id="UP000317572">
    <property type="component" value="Chromosome"/>
</dbReference>
<feature type="domain" description="YhfZ helix-turn-helix" evidence="1">
    <location>
        <begin position="27"/>
        <end position="70"/>
    </location>
</feature>
<gene>
    <name evidence="3" type="ORF">EGO53_25825</name>
</gene>
<dbReference type="InterPro" id="IPR036388">
    <property type="entry name" value="WH-like_DNA-bd_sf"/>
</dbReference>
<evidence type="ECO:0000313" key="4">
    <source>
        <dbReference type="Proteomes" id="UP000317572"/>
    </source>
</evidence>
<dbReference type="SUPFAM" id="SSF53850">
    <property type="entry name" value="Periplasmic binding protein-like II"/>
    <property type="match status" value="1"/>
</dbReference>
<proteinExistence type="predicted"/>
<dbReference type="InterPro" id="IPR041444">
    <property type="entry name" value="HTH_41"/>
</dbReference>
<dbReference type="EMBL" id="CP033893">
    <property type="protein sequence ID" value="QDL34977.1"/>
    <property type="molecule type" value="Genomic_DNA"/>
</dbReference>
<dbReference type="Pfam" id="PF14502">
    <property type="entry name" value="HTH_41"/>
    <property type="match status" value="1"/>
</dbReference>
<dbReference type="Gene3D" id="3.40.190.10">
    <property type="entry name" value="Periplasmic binding protein-like II"/>
    <property type="match status" value="2"/>
</dbReference>
<sequence>MRDKFIKKEGIALIQLARYLLDEKPMNRLRTIDELSESFGLSVGIVQNALKSLESSGCIQLERRGRNGTQLKQLNYQALLTQADIGNIVCAMPLPYTKLYEGLASGLKIQFGQIPLYYAHMRGASVRIECLLDGIYDMAVVSHLAARQVLQEGKARIALELGAGSYVSGHQMVYRRGEENSIRRVGLDPRSPDQRQLSELYFQGQEIEYVDTPYHDCLNQIEKGNIDSAIWNLVQNFASDTLGAIPLQGHPSYIQASEAVLLIRSDDALIQRLVARQVDKKQLLQHQKNVVSGKEEPFY</sequence>
<evidence type="ECO:0000259" key="2">
    <source>
        <dbReference type="Pfam" id="PF14503"/>
    </source>
</evidence>
<dbReference type="RefSeq" id="WP_142816277.1">
    <property type="nucleotide sequence ID" value="NZ_CBCPIK010000011.1"/>
</dbReference>
<accession>A0A515D3I8</accession>
<protein>
    <submittedName>
        <fullName evidence="3">Uncharacterized protein</fullName>
    </submittedName>
</protein>
<reference evidence="3 4" key="1">
    <citation type="submission" date="2018-11" db="EMBL/GenBank/DDBJ databases">
        <title>The first complete genome of Serratia liquefaciens isolated from metalophyte plant revel distinctness adaptive mechanisms in an extreme habitat.</title>
        <authorList>
            <person name="Caneschi W.L."/>
            <person name="Sanchez A.B."/>
            <person name="Felestrino E.B."/>
            <person name="Assis R.A.B."/>
            <person name="Lemes C.G.C."/>
            <person name="Cordeiro I.F."/>
            <person name="Fonseca N.P."/>
            <person name="Villa M."/>
            <person name="Vieira I.T."/>
            <person name="Moraes L.A."/>
            <person name="Kamino L.H.Y."/>
            <person name="do Carmo F."/>
            <person name="Garcia C.M."/>
            <person name="Almeida N.F."/>
            <person name="Silva R.S."/>
            <person name="Ferro J.A."/>
            <person name="Ferro M.I.T."/>
            <person name="Varani A.M."/>
            <person name="Ferreira R.M."/>
            <person name="dos Santos V.L."/>
            <person name="Silva U.C."/>
            <person name="Setubal J.C."/>
            <person name="Moreira L.M."/>
        </authorList>
    </citation>
    <scope>NUCLEOTIDE SEQUENCE [LARGE SCALE GENOMIC DNA]</scope>
    <source>
        <strain evidence="3 4">FG3</strain>
    </source>
</reference>
<evidence type="ECO:0000313" key="3">
    <source>
        <dbReference type="EMBL" id="QDL34977.1"/>
    </source>
</evidence>